<dbReference type="EMBL" id="MU007014">
    <property type="protein sequence ID" value="KAF2435222.1"/>
    <property type="molecule type" value="Genomic_DNA"/>
</dbReference>
<dbReference type="AlphaFoldDB" id="A0A9P4P0V8"/>
<reference evidence="1" key="1">
    <citation type="journal article" date="2020" name="Stud. Mycol.">
        <title>101 Dothideomycetes genomes: a test case for predicting lifestyles and emergence of pathogens.</title>
        <authorList>
            <person name="Haridas S."/>
            <person name="Albert R."/>
            <person name="Binder M."/>
            <person name="Bloem J."/>
            <person name="Labutti K."/>
            <person name="Salamov A."/>
            <person name="Andreopoulos B."/>
            <person name="Baker S."/>
            <person name="Barry K."/>
            <person name="Bills G."/>
            <person name="Bluhm B."/>
            <person name="Cannon C."/>
            <person name="Castanera R."/>
            <person name="Culley D."/>
            <person name="Daum C."/>
            <person name="Ezra D."/>
            <person name="Gonzalez J."/>
            <person name="Henrissat B."/>
            <person name="Kuo A."/>
            <person name="Liang C."/>
            <person name="Lipzen A."/>
            <person name="Lutzoni F."/>
            <person name="Magnuson J."/>
            <person name="Mondo S."/>
            <person name="Nolan M."/>
            <person name="Ohm R."/>
            <person name="Pangilinan J."/>
            <person name="Park H.-J."/>
            <person name="Ramirez L."/>
            <person name="Alfaro M."/>
            <person name="Sun H."/>
            <person name="Tritt A."/>
            <person name="Yoshinaga Y."/>
            <person name="Zwiers L.-H."/>
            <person name="Turgeon B."/>
            <person name="Goodwin S."/>
            <person name="Spatafora J."/>
            <person name="Crous P."/>
            <person name="Grigoriev I."/>
        </authorList>
    </citation>
    <scope>NUCLEOTIDE SEQUENCE</scope>
    <source>
        <strain evidence="1">CBS 130266</strain>
    </source>
</reference>
<keyword evidence="2" id="KW-1185">Reference proteome</keyword>
<gene>
    <name evidence="1" type="ORF">EJ08DRAFT_730321</name>
</gene>
<comment type="caution">
    <text evidence="1">The sequence shown here is derived from an EMBL/GenBank/DDBJ whole genome shotgun (WGS) entry which is preliminary data.</text>
</comment>
<dbReference type="Proteomes" id="UP000800235">
    <property type="component" value="Unassembled WGS sequence"/>
</dbReference>
<sequence>MNAGLEYANGKNANIDSGMWMHHMVMFAVGPGRVDATCGNNKASLPHMLIGSGGVGNERMFSSGNERTPALVPQWSGLTNVGYHPKATDKLAFIVDLMNENMEDKIAYLTMTFDYVPGDGAGFDDMRPVWFDAAQCSTSEVKAPKQSGAFMVAAKAWTANFEGEVVGSAGHMHDGGDHLTLDVSGTGVVCDSVASYGGSAEYTSKAMGHAHSATAHISKMSICMGNALKVKQLNKGQVWTLKAYYDYNKNKGMLHGDGKQATVMGIAIMYVRVRAGQTFGP</sequence>
<accession>A0A9P4P0V8</accession>
<organism evidence="1 2">
    <name type="scientific">Tothia fuscella</name>
    <dbReference type="NCBI Taxonomy" id="1048955"/>
    <lineage>
        <taxon>Eukaryota</taxon>
        <taxon>Fungi</taxon>
        <taxon>Dikarya</taxon>
        <taxon>Ascomycota</taxon>
        <taxon>Pezizomycotina</taxon>
        <taxon>Dothideomycetes</taxon>
        <taxon>Pleosporomycetidae</taxon>
        <taxon>Venturiales</taxon>
        <taxon>Cylindrosympodiaceae</taxon>
        <taxon>Tothia</taxon>
    </lineage>
</organism>
<proteinExistence type="predicted"/>
<evidence type="ECO:0000313" key="1">
    <source>
        <dbReference type="EMBL" id="KAF2435222.1"/>
    </source>
</evidence>
<protein>
    <submittedName>
        <fullName evidence="1">Uncharacterized protein</fullName>
    </submittedName>
</protein>
<name>A0A9P4P0V8_9PEZI</name>
<evidence type="ECO:0000313" key="2">
    <source>
        <dbReference type="Proteomes" id="UP000800235"/>
    </source>
</evidence>
<dbReference type="OrthoDB" id="4142625at2759"/>